<proteinExistence type="predicted"/>
<protein>
    <submittedName>
        <fullName evidence="2">Helix-turn-helix transcriptional regulator</fullName>
    </submittedName>
</protein>
<evidence type="ECO:0000259" key="1">
    <source>
        <dbReference type="PROSITE" id="PS50943"/>
    </source>
</evidence>
<sequence>MNRIKEILKAKGITQTWLAEKMNKSYTTINEYARNVRQPSVEDLYEIADILQVQATDLLVNKMNNNDRN</sequence>
<dbReference type="SMART" id="SM00530">
    <property type="entry name" value="HTH_XRE"/>
    <property type="match status" value="1"/>
</dbReference>
<accession>A0ABR9AQN5</accession>
<keyword evidence="3" id="KW-1185">Reference proteome</keyword>
<dbReference type="RefSeq" id="WP_192011958.1">
    <property type="nucleotide sequence ID" value="NZ_JACYTQ010000010.1"/>
</dbReference>
<dbReference type="InterPro" id="IPR001387">
    <property type="entry name" value="Cro/C1-type_HTH"/>
</dbReference>
<gene>
    <name evidence="2" type="ORF">IFO69_20175</name>
</gene>
<reference evidence="2 3" key="1">
    <citation type="submission" date="2020-09" db="EMBL/GenBank/DDBJ databases">
        <title>Echinicola sp. CAU 1574 isolated from sand of Sido Beach.</title>
        <authorList>
            <person name="Kim W."/>
        </authorList>
    </citation>
    <scope>NUCLEOTIDE SEQUENCE [LARGE SCALE GENOMIC DNA]</scope>
    <source>
        <strain evidence="2 3">CAU 1574</strain>
    </source>
</reference>
<dbReference type="Gene3D" id="1.10.260.40">
    <property type="entry name" value="lambda repressor-like DNA-binding domains"/>
    <property type="match status" value="1"/>
</dbReference>
<comment type="caution">
    <text evidence="2">The sequence shown here is derived from an EMBL/GenBank/DDBJ whole genome shotgun (WGS) entry which is preliminary data.</text>
</comment>
<name>A0ABR9AQN5_9BACT</name>
<dbReference type="Proteomes" id="UP000647133">
    <property type="component" value="Unassembled WGS sequence"/>
</dbReference>
<dbReference type="InterPro" id="IPR010982">
    <property type="entry name" value="Lambda_DNA-bd_dom_sf"/>
</dbReference>
<dbReference type="Pfam" id="PF01381">
    <property type="entry name" value="HTH_3"/>
    <property type="match status" value="1"/>
</dbReference>
<dbReference type="PROSITE" id="PS50943">
    <property type="entry name" value="HTH_CROC1"/>
    <property type="match status" value="1"/>
</dbReference>
<dbReference type="EMBL" id="JACYTQ010000010">
    <property type="protein sequence ID" value="MBD8491082.1"/>
    <property type="molecule type" value="Genomic_DNA"/>
</dbReference>
<evidence type="ECO:0000313" key="2">
    <source>
        <dbReference type="EMBL" id="MBD8491082.1"/>
    </source>
</evidence>
<feature type="domain" description="HTH cro/C1-type" evidence="1">
    <location>
        <begin position="4"/>
        <end position="58"/>
    </location>
</feature>
<organism evidence="2 3">
    <name type="scientific">Echinicola arenosa</name>
    <dbReference type="NCBI Taxonomy" id="2774144"/>
    <lineage>
        <taxon>Bacteria</taxon>
        <taxon>Pseudomonadati</taxon>
        <taxon>Bacteroidota</taxon>
        <taxon>Cytophagia</taxon>
        <taxon>Cytophagales</taxon>
        <taxon>Cyclobacteriaceae</taxon>
        <taxon>Echinicola</taxon>
    </lineage>
</organism>
<dbReference type="CDD" id="cd00093">
    <property type="entry name" value="HTH_XRE"/>
    <property type="match status" value="1"/>
</dbReference>
<dbReference type="SUPFAM" id="SSF47413">
    <property type="entry name" value="lambda repressor-like DNA-binding domains"/>
    <property type="match status" value="1"/>
</dbReference>
<evidence type="ECO:0000313" key="3">
    <source>
        <dbReference type="Proteomes" id="UP000647133"/>
    </source>
</evidence>